<organism evidence="2 3">
    <name type="scientific">Sedimentitalea todarodis</name>
    <dbReference type="NCBI Taxonomy" id="1631240"/>
    <lineage>
        <taxon>Bacteria</taxon>
        <taxon>Pseudomonadati</taxon>
        <taxon>Pseudomonadota</taxon>
        <taxon>Alphaproteobacteria</taxon>
        <taxon>Rhodobacterales</taxon>
        <taxon>Paracoccaceae</taxon>
        <taxon>Sedimentitalea</taxon>
    </lineage>
</organism>
<dbReference type="EMBL" id="JASMWN010000044">
    <property type="protein sequence ID" value="MDU9007068.1"/>
    <property type="molecule type" value="Genomic_DNA"/>
</dbReference>
<evidence type="ECO:0000259" key="1">
    <source>
        <dbReference type="Pfam" id="PF01609"/>
    </source>
</evidence>
<dbReference type="Proteomes" id="UP001255416">
    <property type="component" value="Unassembled WGS sequence"/>
</dbReference>
<sequence>MKSKALLNYSTLSRRAPLLEIAPDTRTASGPMTLVVDSTGLRVRGGRDWMREKHGLPKARRTWCKLHIGIDPKSGELVASRLTTEHVGGPGALPDLLAGVVGRVHRFIADASV</sequence>
<evidence type="ECO:0000313" key="3">
    <source>
        <dbReference type="Proteomes" id="UP001255416"/>
    </source>
</evidence>
<keyword evidence="3" id="KW-1185">Reference proteome</keyword>
<proteinExistence type="predicted"/>
<gene>
    <name evidence="2" type="ORF">QO231_24925</name>
</gene>
<accession>A0ABU3VLL5</accession>
<feature type="domain" description="Transposase IS4-like" evidence="1">
    <location>
        <begin position="30"/>
        <end position="111"/>
    </location>
</feature>
<dbReference type="PANTHER" id="PTHR34631">
    <property type="match status" value="1"/>
</dbReference>
<dbReference type="RefSeq" id="WP_316782668.1">
    <property type="nucleotide sequence ID" value="NZ_JASMWN010000044.1"/>
</dbReference>
<evidence type="ECO:0000313" key="2">
    <source>
        <dbReference type="EMBL" id="MDU9007068.1"/>
    </source>
</evidence>
<protein>
    <submittedName>
        <fullName evidence="2">Transposase</fullName>
    </submittedName>
</protein>
<reference evidence="3" key="1">
    <citation type="submission" date="2023-05" db="EMBL/GenBank/DDBJ databases">
        <title>Sedimentitalea sp. nov. JM2-8.</title>
        <authorList>
            <person name="Huang J."/>
        </authorList>
    </citation>
    <scope>NUCLEOTIDE SEQUENCE [LARGE SCALE GENOMIC DNA]</scope>
    <source>
        <strain evidence="3">KHS03</strain>
    </source>
</reference>
<name>A0ABU3VLL5_9RHOB</name>
<dbReference type="InterPro" id="IPR053172">
    <property type="entry name" value="Tn903_transposase"/>
</dbReference>
<comment type="caution">
    <text evidence="2">The sequence shown here is derived from an EMBL/GenBank/DDBJ whole genome shotgun (WGS) entry which is preliminary data.</text>
</comment>
<dbReference type="InterPro" id="IPR002559">
    <property type="entry name" value="Transposase_11"/>
</dbReference>
<dbReference type="PANTHER" id="PTHR34631:SF3">
    <property type="entry name" value="ISSOD12 TRANSPOSASE TNPA_ISSOD12"/>
    <property type="match status" value="1"/>
</dbReference>
<dbReference type="Pfam" id="PF01609">
    <property type="entry name" value="DDE_Tnp_1"/>
    <property type="match status" value="1"/>
</dbReference>